<evidence type="ECO:0000313" key="2">
    <source>
        <dbReference type="EMBL" id="TWH90572.1"/>
    </source>
</evidence>
<dbReference type="Pfam" id="PF13946">
    <property type="entry name" value="DUF4214"/>
    <property type="match status" value="1"/>
</dbReference>
<dbReference type="AlphaFoldDB" id="A0A562K564"/>
<dbReference type="OrthoDB" id="396512at2"/>
<dbReference type="GeneID" id="65401322"/>
<dbReference type="Proteomes" id="UP000318667">
    <property type="component" value="Unassembled WGS sequence"/>
</dbReference>
<dbReference type="InterPro" id="IPR025282">
    <property type="entry name" value="DUF4214"/>
</dbReference>
<dbReference type="EMBL" id="VLKI01000001">
    <property type="protein sequence ID" value="TWH90572.1"/>
    <property type="molecule type" value="Genomic_DNA"/>
</dbReference>
<reference evidence="2 3" key="1">
    <citation type="journal article" date="2015" name="Stand. Genomic Sci.">
        <title>Genomic Encyclopedia of Bacterial and Archaeal Type Strains, Phase III: the genomes of soil and plant-associated and newly described type strains.</title>
        <authorList>
            <person name="Whitman W.B."/>
            <person name="Woyke T."/>
            <person name="Klenk H.P."/>
            <person name="Zhou Y."/>
            <person name="Lilburn T.G."/>
            <person name="Beck B.J."/>
            <person name="De Vos P."/>
            <person name="Vandamme P."/>
            <person name="Eisen J.A."/>
            <person name="Garrity G."/>
            <person name="Hugenholtz P."/>
            <person name="Kyrpides N.C."/>
        </authorList>
    </citation>
    <scope>NUCLEOTIDE SEQUENCE [LARGE SCALE GENOMIC DNA]</scope>
    <source>
        <strain evidence="2 3">CGMCC 1.10115</strain>
    </source>
</reference>
<comment type="caution">
    <text evidence="2">The sequence shown here is derived from an EMBL/GenBank/DDBJ whole genome shotgun (WGS) entry which is preliminary data.</text>
</comment>
<evidence type="ECO:0000259" key="1">
    <source>
        <dbReference type="Pfam" id="PF13946"/>
    </source>
</evidence>
<accession>A0A562K564</accession>
<dbReference type="Gene3D" id="1.10.3130.20">
    <property type="entry name" value="Phycobilisome linker domain"/>
    <property type="match status" value="1"/>
</dbReference>
<proteinExistence type="predicted"/>
<sequence>MRIVQIIQEIYKYGSSQFVKELYREILNREPDDKELNNYIEALKKGVKKETILSSFFRSNELFSKLNTSVCNDQHVDLSKKGTIFTRLQLIIQRNRDPFIEEVFQELLNRKPNKKDYSFPLLSRIRSNKDKIDLVIFITKSREFTSLIKFNNKNAARKPHNIKEKITADMVLKKIISHYRKDKKYEKDNR</sequence>
<feature type="domain" description="DUF4214" evidence="1">
    <location>
        <begin position="13"/>
        <end position="62"/>
    </location>
</feature>
<gene>
    <name evidence="2" type="ORF">IQ19_00015</name>
</gene>
<evidence type="ECO:0000313" key="3">
    <source>
        <dbReference type="Proteomes" id="UP000318667"/>
    </source>
</evidence>
<dbReference type="RefSeq" id="WP_158638707.1">
    <property type="nucleotide sequence ID" value="NZ_CBCSDC010000029.1"/>
</dbReference>
<dbReference type="InterPro" id="IPR038255">
    <property type="entry name" value="PBS_linker_sf"/>
</dbReference>
<keyword evidence="3" id="KW-1185">Reference proteome</keyword>
<name>A0A562K564_9BACI</name>
<organism evidence="2 3">
    <name type="scientific">Cytobacillus oceanisediminis</name>
    <dbReference type="NCBI Taxonomy" id="665099"/>
    <lineage>
        <taxon>Bacteria</taxon>
        <taxon>Bacillati</taxon>
        <taxon>Bacillota</taxon>
        <taxon>Bacilli</taxon>
        <taxon>Bacillales</taxon>
        <taxon>Bacillaceae</taxon>
        <taxon>Cytobacillus</taxon>
    </lineage>
</organism>
<protein>
    <submittedName>
        <fullName evidence="2">Uncharacterized protein DUF4214</fullName>
    </submittedName>
</protein>